<accession>A0A183Q449</accession>
<protein>
    <submittedName>
        <fullName evidence="1">Uncharacterized protein</fullName>
    </submittedName>
</protein>
<sequence length="62" mass="6763">MVVKTTELSTEKRTLVEGGKITTTVHEVEKVDGKITKDDVVKFVADGEPEVVSITGQFHTTC</sequence>
<name>A0A183Q449_9TREM</name>
<evidence type="ECO:0000313" key="1">
    <source>
        <dbReference type="EMBL" id="VDP84746.1"/>
    </source>
</evidence>
<organism evidence="1 2">
    <name type="scientific">Schistosoma mattheei</name>
    <dbReference type="NCBI Taxonomy" id="31246"/>
    <lineage>
        <taxon>Eukaryota</taxon>
        <taxon>Metazoa</taxon>
        <taxon>Spiralia</taxon>
        <taxon>Lophotrochozoa</taxon>
        <taxon>Platyhelminthes</taxon>
        <taxon>Trematoda</taxon>
        <taxon>Digenea</taxon>
        <taxon>Strigeidida</taxon>
        <taxon>Schistosomatoidea</taxon>
        <taxon>Schistosomatidae</taxon>
        <taxon>Schistosoma</taxon>
    </lineage>
</organism>
<gene>
    <name evidence="1" type="ORF">SMTD_LOCUS21385</name>
</gene>
<dbReference type="EMBL" id="UZAL01047164">
    <property type="protein sequence ID" value="VDP84746.1"/>
    <property type="molecule type" value="Genomic_DNA"/>
</dbReference>
<reference evidence="1 2" key="1">
    <citation type="submission" date="2018-11" db="EMBL/GenBank/DDBJ databases">
        <authorList>
            <consortium name="Pathogen Informatics"/>
        </authorList>
    </citation>
    <scope>NUCLEOTIDE SEQUENCE [LARGE SCALE GENOMIC DNA]</scope>
    <source>
        <strain>Denwood</strain>
        <strain evidence="2">Zambia</strain>
    </source>
</reference>
<dbReference type="STRING" id="31246.A0A183Q449"/>
<dbReference type="AlphaFoldDB" id="A0A183Q449"/>
<proteinExistence type="predicted"/>
<evidence type="ECO:0000313" key="2">
    <source>
        <dbReference type="Proteomes" id="UP000269396"/>
    </source>
</evidence>
<dbReference type="Proteomes" id="UP000269396">
    <property type="component" value="Unassembled WGS sequence"/>
</dbReference>
<keyword evidence="2" id="KW-1185">Reference proteome</keyword>